<evidence type="ECO:0000256" key="3">
    <source>
        <dbReference type="ARBA" id="ARBA00022670"/>
    </source>
</evidence>
<evidence type="ECO:0000313" key="6">
    <source>
        <dbReference type="EMBL" id="CAL1262369.1"/>
    </source>
</evidence>
<keyword evidence="2 5" id="KW-0121">Carboxypeptidase</keyword>
<dbReference type="Proteomes" id="UP001497382">
    <property type="component" value="Unassembled WGS sequence"/>
</dbReference>
<dbReference type="GO" id="GO:0031647">
    <property type="term" value="P:regulation of protein stability"/>
    <property type="evidence" value="ECO:0007669"/>
    <property type="project" value="UniProtKB-ARBA"/>
</dbReference>
<keyword evidence="4 5" id="KW-0378">Hydrolase</keyword>
<dbReference type="InterPro" id="IPR036397">
    <property type="entry name" value="RNaseH_sf"/>
</dbReference>
<feature type="chain" id="PRO_5043107247" description="Carboxypeptidase" evidence="5">
    <location>
        <begin position="18"/>
        <end position="583"/>
    </location>
</feature>
<protein>
    <recommendedName>
        <fullName evidence="5">Carboxypeptidase</fullName>
        <ecNumber evidence="5">3.4.16.-</ecNumber>
    </recommendedName>
</protein>
<dbReference type="PANTHER" id="PTHR11802:SF201">
    <property type="entry name" value="CARBOXYPEPTIDASE"/>
    <property type="match status" value="1"/>
</dbReference>
<dbReference type="Gene3D" id="3.30.420.10">
    <property type="entry name" value="Ribonuclease H-like superfamily/Ribonuclease H"/>
    <property type="match status" value="1"/>
</dbReference>
<comment type="similarity">
    <text evidence="1 5">Belongs to the peptidase S10 family.</text>
</comment>
<dbReference type="EC" id="3.4.16.-" evidence="5"/>
<gene>
    <name evidence="6" type="ORF">LARSCL_LOCUS952</name>
</gene>
<keyword evidence="3 5" id="KW-0645">Protease</keyword>
<dbReference type="PANTHER" id="PTHR11802">
    <property type="entry name" value="SERINE PROTEASE FAMILY S10 SERINE CARBOXYPEPTIDASE"/>
    <property type="match status" value="1"/>
</dbReference>
<proteinExistence type="inferred from homology"/>
<dbReference type="AlphaFoldDB" id="A0AAV1YWV8"/>
<dbReference type="InterPro" id="IPR001563">
    <property type="entry name" value="Peptidase_S10"/>
</dbReference>
<accession>A0AAV1YWV8</accession>
<sequence>MLRIIFVILSCFGGASIASHPDEIKDLPGLDTSVNFKHYSGYLNATRGRYLHYWFAESQRSPSTDPVVLWLNGGPGCSSLYGFLRELGPLHISADGKSLYKNPYSWNRVANVIFLEAPAGVGFSYADNKKYSTDDDSVSYDNYVALQNFFEKFPEFKKNDFYITGESYGGIYVPTLSVRVLTGPANINFKGFAVGNGYLDGRNMSNSLVFFTYSHGLIGDKLWSRLSTYCCGGAAAIETCNFHDSSSLKCQNAVNEVSDVVLKSGLNIYNLYSDCAYSQERNSRYLVDKRNMFRHLPKPINGYRKSHDPACLDSSNVRKWINQPSVREALHIPSHVQDWGMCSSDVGAGYNKIYETMRPQVLQLLHSGLRGLIYNGDTDMSCNFLGDKWFASNLGLPVTKEYGSWTYDNQVAGFSISYGPLTFVTVKREKHLRGGLSPKLNKIPPWVFTRFWADEAHFSLYGDVNTNNCRIWASSDPRVFTEEQLYSLKLTVWCEFTGFFIIGPLFFKTHCPIWHQQTFGYGGYLKSRVYRSRPYNLSELKDAIRRELSCIKPDIPDSAVAGFVTCLQSVITCGGGHVEHMLL</sequence>
<dbReference type="SUPFAM" id="SSF53474">
    <property type="entry name" value="alpha/beta-Hydrolases"/>
    <property type="match status" value="1"/>
</dbReference>
<dbReference type="Pfam" id="PF00450">
    <property type="entry name" value="Peptidase_S10"/>
    <property type="match status" value="1"/>
</dbReference>
<name>A0AAV1YWV8_9ARAC</name>
<dbReference type="GO" id="GO:0003676">
    <property type="term" value="F:nucleic acid binding"/>
    <property type="evidence" value="ECO:0007669"/>
    <property type="project" value="InterPro"/>
</dbReference>
<dbReference type="PROSITE" id="PS00131">
    <property type="entry name" value="CARBOXYPEPT_SER_SER"/>
    <property type="match status" value="1"/>
</dbReference>
<reference evidence="6 7" key="1">
    <citation type="submission" date="2024-04" db="EMBL/GenBank/DDBJ databases">
        <authorList>
            <person name="Rising A."/>
            <person name="Reimegard J."/>
            <person name="Sonavane S."/>
            <person name="Akerstrom W."/>
            <person name="Nylinder S."/>
            <person name="Hedman E."/>
            <person name="Kallberg Y."/>
        </authorList>
    </citation>
    <scope>NUCLEOTIDE SEQUENCE [LARGE SCALE GENOMIC DNA]</scope>
</reference>
<evidence type="ECO:0000256" key="5">
    <source>
        <dbReference type="RuleBase" id="RU361156"/>
    </source>
</evidence>
<dbReference type="GO" id="GO:1904715">
    <property type="term" value="P:negative regulation of chaperone-mediated autophagy"/>
    <property type="evidence" value="ECO:0007669"/>
    <property type="project" value="UniProtKB-ARBA"/>
</dbReference>
<evidence type="ECO:0000313" key="7">
    <source>
        <dbReference type="Proteomes" id="UP001497382"/>
    </source>
</evidence>
<dbReference type="EMBL" id="CAXIEN010000005">
    <property type="protein sequence ID" value="CAL1262369.1"/>
    <property type="molecule type" value="Genomic_DNA"/>
</dbReference>
<feature type="signal peptide" evidence="5">
    <location>
        <begin position="1"/>
        <end position="17"/>
    </location>
</feature>
<evidence type="ECO:0000256" key="4">
    <source>
        <dbReference type="ARBA" id="ARBA00022801"/>
    </source>
</evidence>
<evidence type="ECO:0000256" key="2">
    <source>
        <dbReference type="ARBA" id="ARBA00022645"/>
    </source>
</evidence>
<dbReference type="FunFam" id="3.40.50.1820:FF:000335">
    <property type="entry name" value="Carboxypeptidase"/>
    <property type="match status" value="1"/>
</dbReference>
<keyword evidence="7" id="KW-1185">Reference proteome</keyword>
<dbReference type="InterPro" id="IPR029058">
    <property type="entry name" value="AB_hydrolase_fold"/>
</dbReference>
<dbReference type="PRINTS" id="PR00724">
    <property type="entry name" value="CRBOXYPTASEC"/>
</dbReference>
<keyword evidence="5" id="KW-0732">Signal</keyword>
<evidence type="ECO:0000256" key="1">
    <source>
        <dbReference type="ARBA" id="ARBA00009431"/>
    </source>
</evidence>
<dbReference type="Gene3D" id="3.40.50.1820">
    <property type="entry name" value="alpha/beta hydrolase"/>
    <property type="match status" value="1"/>
</dbReference>
<dbReference type="GO" id="GO:0006508">
    <property type="term" value="P:proteolysis"/>
    <property type="evidence" value="ECO:0007669"/>
    <property type="project" value="UniProtKB-KW"/>
</dbReference>
<organism evidence="6 7">
    <name type="scientific">Larinioides sclopetarius</name>
    <dbReference type="NCBI Taxonomy" id="280406"/>
    <lineage>
        <taxon>Eukaryota</taxon>
        <taxon>Metazoa</taxon>
        <taxon>Ecdysozoa</taxon>
        <taxon>Arthropoda</taxon>
        <taxon>Chelicerata</taxon>
        <taxon>Arachnida</taxon>
        <taxon>Araneae</taxon>
        <taxon>Araneomorphae</taxon>
        <taxon>Entelegynae</taxon>
        <taxon>Araneoidea</taxon>
        <taxon>Araneidae</taxon>
        <taxon>Larinioides</taxon>
    </lineage>
</organism>
<dbReference type="InterPro" id="IPR018202">
    <property type="entry name" value="Ser_caboxypep_ser_AS"/>
</dbReference>
<comment type="caution">
    <text evidence="6">The sequence shown here is derived from an EMBL/GenBank/DDBJ whole genome shotgun (WGS) entry which is preliminary data.</text>
</comment>
<dbReference type="GO" id="GO:0004185">
    <property type="term" value="F:serine-type carboxypeptidase activity"/>
    <property type="evidence" value="ECO:0007669"/>
    <property type="project" value="UniProtKB-UniRule"/>
</dbReference>